<organism evidence="13 14">
    <name type="scientific">Marivirga tractuosa (strain ATCC 23168 / DSM 4126 / NBRC 15989 / NCIMB 1408 / VKM B-1430 / H-43)</name>
    <name type="common">Microscilla tractuosa</name>
    <name type="synonym">Flexibacter tractuosus</name>
    <dbReference type="NCBI Taxonomy" id="643867"/>
    <lineage>
        <taxon>Bacteria</taxon>
        <taxon>Pseudomonadati</taxon>
        <taxon>Bacteroidota</taxon>
        <taxon>Cytophagia</taxon>
        <taxon>Cytophagales</taxon>
        <taxon>Marivirgaceae</taxon>
        <taxon>Marivirga</taxon>
    </lineage>
</organism>
<evidence type="ECO:0000256" key="7">
    <source>
        <dbReference type="ARBA" id="ARBA00023237"/>
    </source>
</evidence>
<dbReference type="InterPro" id="IPR023996">
    <property type="entry name" value="TonB-dep_OMP_SusC/RagA"/>
</dbReference>
<evidence type="ECO:0000313" key="14">
    <source>
        <dbReference type="Proteomes" id="UP000008720"/>
    </source>
</evidence>
<dbReference type="STRING" id="643867.Ftrac_1805"/>
<dbReference type="NCBIfam" id="TIGR04057">
    <property type="entry name" value="SusC_RagA_signa"/>
    <property type="match status" value="1"/>
</dbReference>
<dbReference type="InterPro" id="IPR012910">
    <property type="entry name" value="Plug_dom"/>
</dbReference>
<evidence type="ECO:0000256" key="3">
    <source>
        <dbReference type="ARBA" id="ARBA00022452"/>
    </source>
</evidence>
<keyword evidence="14" id="KW-1185">Reference proteome</keyword>
<keyword evidence="7 8" id="KW-0998">Cell outer membrane</keyword>
<feature type="signal peptide" evidence="10">
    <location>
        <begin position="1"/>
        <end position="20"/>
    </location>
</feature>
<dbReference type="FunFam" id="2.60.40.1120:FF:000003">
    <property type="entry name" value="Outer membrane protein Omp121"/>
    <property type="match status" value="1"/>
</dbReference>
<evidence type="ECO:0000256" key="9">
    <source>
        <dbReference type="RuleBase" id="RU003357"/>
    </source>
</evidence>
<dbReference type="AlphaFoldDB" id="E4TS53"/>
<evidence type="ECO:0000256" key="2">
    <source>
        <dbReference type="ARBA" id="ARBA00022448"/>
    </source>
</evidence>
<dbReference type="InterPro" id="IPR036942">
    <property type="entry name" value="Beta-barrel_TonB_sf"/>
</dbReference>
<dbReference type="PROSITE" id="PS52016">
    <property type="entry name" value="TONB_DEPENDENT_REC_3"/>
    <property type="match status" value="1"/>
</dbReference>
<dbReference type="Proteomes" id="UP000008720">
    <property type="component" value="Chromosome"/>
</dbReference>
<feature type="chain" id="PRO_5003190068" evidence="10">
    <location>
        <begin position="21"/>
        <end position="989"/>
    </location>
</feature>
<dbReference type="InterPro" id="IPR039426">
    <property type="entry name" value="TonB-dep_rcpt-like"/>
</dbReference>
<dbReference type="InterPro" id="IPR000531">
    <property type="entry name" value="Beta-barrel_TonB"/>
</dbReference>
<comment type="subcellular location">
    <subcellularLocation>
        <location evidence="1 8">Cell outer membrane</location>
        <topology evidence="1 8">Multi-pass membrane protein</topology>
    </subcellularLocation>
</comment>
<evidence type="ECO:0000256" key="4">
    <source>
        <dbReference type="ARBA" id="ARBA00022692"/>
    </source>
</evidence>
<dbReference type="Gene3D" id="2.40.170.20">
    <property type="entry name" value="TonB-dependent receptor, beta-barrel domain"/>
    <property type="match status" value="1"/>
</dbReference>
<dbReference type="NCBIfam" id="TIGR04056">
    <property type="entry name" value="OMP_RagA_SusC"/>
    <property type="match status" value="1"/>
</dbReference>
<protein>
    <submittedName>
        <fullName evidence="13">TonB-dependent receptor plug</fullName>
    </submittedName>
</protein>
<keyword evidence="4 8" id="KW-0812">Transmembrane</keyword>
<dbReference type="HOGENOM" id="CLU_004317_0_2_10"/>
<dbReference type="SUPFAM" id="SSF56935">
    <property type="entry name" value="Porins"/>
    <property type="match status" value="1"/>
</dbReference>
<keyword evidence="2 8" id="KW-0813">Transport</keyword>
<name>E4TS53_MARTH</name>
<evidence type="ECO:0000256" key="1">
    <source>
        <dbReference type="ARBA" id="ARBA00004571"/>
    </source>
</evidence>
<keyword evidence="3 8" id="KW-1134">Transmembrane beta strand</keyword>
<keyword evidence="5 9" id="KW-0798">TonB box</keyword>
<keyword evidence="6 8" id="KW-0472">Membrane</keyword>
<keyword evidence="10" id="KW-0732">Signal</keyword>
<dbReference type="InterPro" id="IPR008969">
    <property type="entry name" value="CarboxyPept-like_regulatory"/>
</dbReference>
<evidence type="ECO:0000256" key="10">
    <source>
        <dbReference type="SAM" id="SignalP"/>
    </source>
</evidence>
<evidence type="ECO:0000259" key="11">
    <source>
        <dbReference type="Pfam" id="PF00593"/>
    </source>
</evidence>
<dbReference type="Gene3D" id="2.170.130.10">
    <property type="entry name" value="TonB-dependent receptor, plug domain"/>
    <property type="match status" value="1"/>
</dbReference>
<dbReference type="EMBL" id="CP002349">
    <property type="protein sequence ID" value="ADR21793.1"/>
    <property type="molecule type" value="Genomic_DNA"/>
</dbReference>
<accession>E4TS53</accession>
<dbReference type="GO" id="GO:0009279">
    <property type="term" value="C:cell outer membrane"/>
    <property type="evidence" value="ECO:0007669"/>
    <property type="project" value="UniProtKB-SubCell"/>
</dbReference>
<dbReference type="Pfam" id="PF00593">
    <property type="entry name" value="TonB_dep_Rec_b-barrel"/>
    <property type="match status" value="1"/>
</dbReference>
<dbReference type="InterPro" id="IPR023997">
    <property type="entry name" value="TonB-dep_OMP_SusC/RagA_CS"/>
</dbReference>
<evidence type="ECO:0000256" key="6">
    <source>
        <dbReference type="ARBA" id="ARBA00023136"/>
    </source>
</evidence>
<evidence type="ECO:0000259" key="12">
    <source>
        <dbReference type="Pfam" id="PF07715"/>
    </source>
</evidence>
<evidence type="ECO:0000256" key="5">
    <source>
        <dbReference type="ARBA" id="ARBA00023077"/>
    </source>
</evidence>
<dbReference type="eggNOG" id="COG1629">
    <property type="taxonomic scope" value="Bacteria"/>
</dbReference>
<sequence>MNKIIRLVFLLFLMASSAMAQVELKGTVTDAANQEPIPGVSIQVIGTDRGTITDIDGNYKLNLDENATLRFSFIGYKTQEVSVNGRSTINIELKEDIEALEEVVVVGYGAIKKSDLTGSVTSIKGEELKTVPTANPVDALQGKVSGVQITNSSGAPGSSPIVRIRGVGTSGNPSPIYVVDGVITNDISFLNSTDIESIEVLKDASALAIYGNRGANGVIIVSTKLGEEGKKPTLSVSSEFSIQIQQNRIDLLNRDQFAEVVNVINPGTYNNVGALPETNWQELIFEPAPIQNHQLSLSGASEKNQYYFSLGYFDQKGTIPESQFQRLNLKFNERYRPKSFLSIGANLNFSLSNRDNTIGNAPFNAYRAWPIISPKDENGNFNVVPNVGNILADFKYNTDNKTRGITTVGQLFGEATFWDGFTFKTSLGIELLLEENESFTPVYSVGDSPQQNEVNSFSKNLFRRSSIIWENTLNYDKTIEQHQINAVVGYTVQSVTNENLNLIGRDLFRDGNDFRYLNPNNLDPNSIQNGIRDVGDFYNQISYLGRLNYSFDNRYIATLTFRRDGSSKFLGDNKFGNFPAVGLGYNVINEEFINLPEQITNLKIRGSWGRVGNDKISYLSAYNVIGNDLNAVFGEEEQIYFGQSDSGFGNPDLKWEIVEQFDIGLEIDLFEARLLGEFDYYQRTTEGILIDLPVPSYLGNGNSNVFFNAGEVRNSGLEFNVQWQDDVGEVEYTIGINGATLNNEMLFVSGVEGSDQLFGRINNDVVSRTEAGLPIGAFYGYQVEGVFQNEDQIANTPSFTGTNPGDLIFADINDDGVINGDDRTFIGSPIPDLTYGISLGASYRNFSLDVLFQGQEGNEILNYKETVRPALYNYEARYYDYWRGEGTSNTEPRPTEGGNNYRISSRYIQDGSFFRLRTVTLSYNLSQDFIKNIGMTSARVFLRGNNVFTLSDFTGYNPEVANGNPLINGIDTGTYPVASIYTAGINLNF</sequence>
<dbReference type="RefSeq" id="WP_013453936.1">
    <property type="nucleotide sequence ID" value="NC_014759.1"/>
</dbReference>
<dbReference type="Gene3D" id="2.60.40.1120">
    <property type="entry name" value="Carboxypeptidase-like, regulatory domain"/>
    <property type="match status" value="1"/>
</dbReference>
<dbReference type="InterPro" id="IPR037066">
    <property type="entry name" value="Plug_dom_sf"/>
</dbReference>
<dbReference type="KEGG" id="mtt:Ftrac_1805"/>
<feature type="domain" description="TonB-dependent receptor plug" evidence="12">
    <location>
        <begin position="113"/>
        <end position="218"/>
    </location>
</feature>
<evidence type="ECO:0000256" key="8">
    <source>
        <dbReference type="PROSITE-ProRule" id="PRU01360"/>
    </source>
</evidence>
<dbReference type="Pfam" id="PF13715">
    <property type="entry name" value="CarbopepD_reg_2"/>
    <property type="match status" value="1"/>
</dbReference>
<gene>
    <name evidence="13" type="ordered locus">Ftrac_1805</name>
</gene>
<dbReference type="SUPFAM" id="SSF49464">
    <property type="entry name" value="Carboxypeptidase regulatory domain-like"/>
    <property type="match status" value="1"/>
</dbReference>
<keyword evidence="13" id="KW-0675">Receptor</keyword>
<reference evidence="13 14" key="1">
    <citation type="journal article" date="2011" name="Stand. Genomic Sci.">
        <title>Complete genome sequence of Marivirga tractuosa type strain (H-43).</title>
        <authorList>
            <person name="Pagani I."/>
            <person name="Chertkov O."/>
            <person name="Lapidus A."/>
            <person name="Lucas S."/>
            <person name="Del Rio T.G."/>
            <person name="Tice H."/>
            <person name="Copeland A."/>
            <person name="Cheng J.F."/>
            <person name="Nolan M."/>
            <person name="Saunders E."/>
            <person name="Pitluck S."/>
            <person name="Held B."/>
            <person name="Goodwin L."/>
            <person name="Liolios K."/>
            <person name="Ovchinikova G."/>
            <person name="Ivanova N."/>
            <person name="Mavromatis K."/>
            <person name="Pati A."/>
            <person name="Chen A."/>
            <person name="Palaniappan K."/>
            <person name="Land M."/>
            <person name="Hauser L."/>
            <person name="Jeffries C.D."/>
            <person name="Detter J.C."/>
            <person name="Han C."/>
            <person name="Tapia R."/>
            <person name="Ngatchou-Djao O.D."/>
            <person name="Rohde M."/>
            <person name="Goker M."/>
            <person name="Spring S."/>
            <person name="Sikorski J."/>
            <person name="Woyke T."/>
            <person name="Bristow J."/>
            <person name="Eisen J.A."/>
            <person name="Markowitz V."/>
            <person name="Hugenholtz P."/>
            <person name="Klenk H.P."/>
            <person name="Kyrpides N.C."/>
        </authorList>
    </citation>
    <scope>NUCLEOTIDE SEQUENCE [LARGE SCALE GENOMIC DNA]</scope>
    <source>
        <strain evidence="14">ATCC 23168 / DSM 4126 / NBRC 15989 / NCIMB 1408 / VKM B-1430 / H-43</strain>
    </source>
</reference>
<proteinExistence type="inferred from homology"/>
<feature type="domain" description="TonB-dependent receptor-like beta-barrel" evidence="11">
    <location>
        <begin position="387"/>
        <end position="947"/>
    </location>
</feature>
<dbReference type="OrthoDB" id="9768177at2"/>
<comment type="similarity">
    <text evidence="8 9">Belongs to the TonB-dependent receptor family.</text>
</comment>
<evidence type="ECO:0000313" key="13">
    <source>
        <dbReference type="EMBL" id="ADR21793.1"/>
    </source>
</evidence>
<dbReference type="Pfam" id="PF07715">
    <property type="entry name" value="Plug"/>
    <property type="match status" value="1"/>
</dbReference>